<evidence type="ECO:0000256" key="4">
    <source>
        <dbReference type="ARBA" id="ARBA00022692"/>
    </source>
</evidence>
<evidence type="ECO:0000313" key="10">
    <source>
        <dbReference type="Proteomes" id="UP001144471"/>
    </source>
</evidence>
<feature type="chain" id="PRO_5040901145" description="Outer membrane protein beta-barrel domain-containing protein" evidence="8">
    <location>
        <begin position="27"/>
        <end position="305"/>
    </location>
</feature>
<keyword evidence="3" id="KW-1134">Transmembrane beta strand</keyword>
<evidence type="ECO:0000256" key="7">
    <source>
        <dbReference type="ARBA" id="ARBA00023237"/>
    </source>
</evidence>
<comment type="similarity">
    <text evidence="2">Belongs to the OmpP1/FadL family.</text>
</comment>
<dbReference type="GO" id="GO:0015483">
    <property type="term" value="F:long-chain fatty acid transporting porin activity"/>
    <property type="evidence" value="ECO:0007669"/>
    <property type="project" value="TreeGrafter"/>
</dbReference>
<evidence type="ECO:0000256" key="8">
    <source>
        <dbReference type="SAM" id="SignalP"/>
    </source>
</evidence>
<accession>A0A9W6LNZ7</accession>
<evidence type="ECO:0000256" key="6">
    <source>
        <dbReference type="ARBA" id="ARBA00023136"/>
    </source>
</evidence>
<evidence type="ECO:0000313" key="9">
    <source>
        <dbReference type="EMBL" id="GLI57138.1"/>
    </source>
</evidence>
<feature type="signal peptide" evidence="8">
    <location>
        <begin position="1"/>
        <end position="26"/>
    </location>
</feature>
<dbReference type="PANTHER" id="PTHR35093">
    <property type="entry name" value="OUTER MEMBRANE PROTEIN NMB0088-RELATED"/>
    <property type="match status" value="1"/>
</dbReference>
<proteinExistence type="inferred from homology"/>
<dbReference type="SUPFAM" id="SSF56935">
    <property type="entry name" value="Porins"/>
    <property type="match status" value="1"/>
</dbReference>
<dbReference type="AlphaFoldDB" id="A0A9W6LNZ7"/>
<comment type="caution">
    <text evidence="9">The sequence shown here is derived from an EMBL/GenBank/DDBJ whole genome shotgun (WGS) entry which is preliminary data.</text>
</comment>
<dbReference type="GO" id="GO:0009279">
    <property type="term" value="C:cell outer membrane"/>
    <property type="evidence" value="ECO:0007669"/>
    <property type="project" value="UniProtKB-SubCell"/>
</dbReference>
<dbReference type="Proteomes" id="UP001144471">
    <property type="component" value="Unassembled WGS sequence"/>
</dbReference>
<dbReference type="InterPro" id="IPR005017">
    <property type="entry name" value="OMPP1/FadL/TodX"/>
</dbReference>
<evidence type="ECO:0000256" key="3">
    <source>
        <dbReference type="ARBA" id="ARBA00022452"/>
    </source>
</evidence>
<gene>
    <name evidence="9" type="ORF">PM10SUCC1_26520</name>
</gene>
<sequence length="305" mass="33469">MYLKEWTFKKMSSGVLLLGLSGAAYGASIDHIQNYTPEYNANPAQQGAVNPGTSQYYNPAGLMQIENGRYFQIGAQLATGREEMKYRGDTYDADLVDIIPNISYIDKNDRRAWYWTLGGIAGGGYLEYDNGVPGLEMVAPIMESVPGVKDAQLTENSDEGGNHYIQTTLGRAWFITEKVSVSAAGRVVYGERTLKTKFAGDLKSVTGRTQHLEGSIDSERTAWGYGGVFGLNYRATENLNIGMRYDTKINMNFEADADEEMADIRLPGPGNINLPLGVSTFFPQYGDGNESRRDLPAILALGASY</sequence>
<dbReference type="EMBL" id="BSDY01000013">
    <property type="protein sequence ID" value="GLI57138.1"/>
    <property type="molecule type" value="Genomic_DNA"/>
</dbReference>
<name>A0A9W6LNZ7_9FUSO</name>
<keyword evidence="10" id="KW-1185">Reference proteome</keyword>
<dbReference type="PANTHER" id="PTHR35093:SF8">
    <property type="entry name" value="OUTER MEMBRANE PROTEIN NMB0088-RELATED"/>
    <property type="match status" value="1"/>
</dbReference>
<evidence type="ECO:0000256" key="2">
    <source>
        <dbReference type="ARBA" id="ARBA00008163"/>
    </source>
</evidence>
<keyword evidence="5 8" id="KW-0732">Signal</keyword>
<keyword evidence="7" id="KW-0998">Cell outer membrane</keyword>
<evidence type="ECO:0008006" key="11">
    <source>
        <dbReference type="Google" id="ProtNLM"/>
    </source>
</evidence>
<keyword evidence="6" id="KW-0472">Membrane</keyword>
<organism evidence="9 10">
    <name type="scientific">Propionigenium maris DSM 9537</name>
    <dbReference type="NCBI Taxonomy" id="1123000"/>
    <lineage>
        <taxon>Bacteria</taxon>
        <taxon>Fusobacteriati</taxon>
        <taxon>Fusobacteriota</taxon>
        <taxon>Fusobacteriia</taxon>
        <taxon>Fusobacteriales</taxon>
        <taxon>Fusobacteriaceae</taxon>
        <taxon>Propionigenium</taxon>
    </lineage>
</organism>
<dbReference type="RefSeq" id="WP_281836605.1">
    <property type="nucleotide sequence ID" value="NZ_BSDY01000013.1"/>
</dbReference>
<evidence type="ECO:0000256" key="5">
    <source>
        <dbReference type="ARBA" id="ARBA00022729"/>
    </source>
</evidence>
<keyword evidence="4" id="KW-0812">Transmembrane</keyword>
<comment type="subcellular location">
    <subcellularLocation>
        <location evidence="1">Cell outer membrane</location>
        <topology evidence="1">Multi-pass membrane protein</topology>
    </subcellularLocation>
</comment>
<reference evidence="9" key="1">
    <citation type="submission" date="2022-12" db="EMBL/GenBank/DDBJ databases">
        <title>Reference genome sequencing for broad-spectrum identification of bacterial and archaeal isolates by mass spectrometry.</title>
        <authorList>
            <person name="Sekiguchi Y."/>
            <person name="Tourlousse D.M."/>
        </authorList>
    </citation>
    <scope>NUCLEOTIDE SEQUENCE</scope>
    <source>
        <strain evidence="9">10succ1</strain>
    </source>
</reference>
<evidence type="ECO:0000256" key="1">
    <source>
        <dbReference type="ARBA" id="ARBA00004571"/>
    </source>
</evidence>
<protein>
    <recommendedName>
        <fullName evidence="11">Outer membrane protein beta-barrel domain-containing protein</fullName>
    </recommendedName>
</protein>
<dbReference type="Gene3D" id="2.40.160.60">
    <property type="entry name" value="Outer membrane protein transport protein (OMPP1/FadL/TodX)"/>
    <property type="match status" value="1"/>
</dbReference>